<evidence type="ECO:0000256" key="6">
    <source>
        <dbReference type="SAM" id="MobiDB-lite"/>
    </source>
</evidence>
<dbReference type="Gene3D" id="2.30.30.50">
    <property type="match status" value="1"/>
</dbReference>
<comment type="catalytic activity">
    <reaction evidence="4 5">
        <text>an aliphatic primary amide = an aliphatic nitrile + H2O</text>
        <dbReference type="Rhea" id="RHEA:12673"/>
        <dbReference type="ChEBI" id="CHEBI:15377"/>
        <dbReference type="ChEBI" id="CHEBI:65285"/>
        <dbReference type="ChEBI" id="CHEBI:80291"/>
        <dbReference type="EC" id="4.2.1.84"/>
    </reaction>
</comment>
<proteinExistence type="inferred from homology"/>
<evidence type="ECO:0000313" key="9">
    <source>
        <dbReference type="EMBL" id="SMQ85703.1"/>
    </source>
</evidence>
<dbReference type="Gene3D" id="1.10.472.20">
    <property type="entry name" value="Nitrile hydratase, beta subunit"/>
    <property type="match status" value="1"/>
</dbReference>
<evidence type="ECO:0000313" key="10">
    <source>
        <dbReference type="Proteomes" id="UP000194474"/>
    </source>
</evidence>
<evidence type="ECO:0000256" key="3">
    <source>
        <dbReference type="ARBA" id="ARBA00023239"/>
    </source>
</evidence>
<name>A0A1Y6G8P5_9HYPH</name>
<feature type="domain" description="Nitrile hydratase beta subunit-like N-terminal" evidence="8">
    <location>
        <begin position="1"/>
        <end position="106"/>
    </location>
</feature>
<evidence type="ECO:0000256" key="2">
    <source>
        <dbReference type="ARBA" id="ARBA00009098"/>
    </source>
</evidence>
<dbReference type="NCBIfam" id="TIGR03888">
    <property type="entry name" value="nitrile_beta"/>
    <property type="match status" value="1"/>
</dbReference>
<dbReference type="EMBL" id="FXWK01000002">
    <property type="protein sequence ID" value="SMQ85703.1"/>
    <property type="molecule type" value="Genomic_DNA"/>
</dbReference>
<dbReference type="InterPro" id="IPR003168">
    <property type="entry name" value="Nitrile_hydratase_bsu"/>
</dbReference>
<dbReference type="InterPro" id="IPR008990">
    <property type="entry name" value="Elect_transpt_acc-like_dom_sf"/>
</dbReference>
<evidence type="ECO:0000259" key="8">
    <source>
        <dbReference type="Pfam" id="PF21006"/>
    </source>
</evidence>
<evidence type="ECO:0000256" key="5">
    <source>
        <dbReference type="PIRNR" id="PIRNR001427"/>
    </source>
</evidence>
<protein>
    <recommendedName>
        <fullName evidence="5">Nitrile hydratase subunit beta</fullName>
        <shortName evidence="5">NHase</shortName>
        <ecNumber evidence="5">4.2.1.84</ecNumber>
    </recommendedName>
</protein>
<dbReference type="Pfam" id="PF02211">
    <property type="entry name" value="NHase_beta_C"/>
    <property type="match status" value="1"/>
</dbReference>
<evidence type="ECO:0000256" key="4">
    <source>
        <dbReference type="ARBA" id="ARBA00044877"/>
    </source>
</evidence>
<feature type="domain" description="Nitrile hydratase beta subunit" evidence="7">
    <location>
        <begin position="122"/>
        <end position="218"/>
    </location>
</feature>
<feature type="region of interest" description="Disordered" evidence="6">
    <location>
        <begin position="1"/>
        <end position="20"/>
    </location>
</feature>
<keyword evidence="3 5" id="KW-0456">Lyase</keyword>
<accession>A0A1Y6G8P5</accession>
<dbReference type="GO" id="GO:0018822">
    <property type="term" value="F:nitrile hydratase activity"/>
    <property type="evidence" value="ECO:0007669"/>
    <property type="project" value="UniProtKB-EC"/>
</dbReference>
<dbReference type="RefSeq" id="WP_086471349.1">
    <property type="nucleotide sequence ID" value="NZ_FXWK01000002.1"/>
</dbReference>
<evidence type="ECO:0000256" key="1">
    <source>
        <dbReference type="ARBA" id="ARBA00004042"/>
    </source>
</evidence>
<dbReference type="Proteomes" id="UP000194474">
    <property type="component" value="Unassembled WGS sequence"/>
</dbReference>
<keyword evidence="10" id="KW-1185">Reference proteome</keyword>
<dbReference type="GO" id="GO:0046914">
    <property type="term" value="F:transition metal ion binding"/>
    <property type="evidence" value="ECO:0007669"/>
    <property type="project" value="InterPro"/>
</dbReference>
<comment type="similarity">
    <text evidence="2 5">Belongs to the nitrile hydratase subunit beta family.</text>
</comment>
<dbReference type="EC" id="4.2.1.84" evidence="5"/>
<sequence length="219" mass="24259">MNGAHDLGGMQNLGPIRPDRNEPVFARPWERRMFGVAQAVFASGEWNIDRNRATTESIPPADYLSMGYYELWYTRIVKLLTSDGFIDPSELEAGHASQPAKPIRNVLEAGMVPAGVRRGNSSARTATAPARFKAGDAVRARRINPATHTRLPRYARGVEGTVLRVHGVHVFPDTNALGLGEHPTWVYAVAFNSDDLWGPLEQPSFEVVIDAWEPYLEPL</sequence>
<dbReference type="PIRSF" id="PIRSF001427">
    <property type="entry name" value="NHase_beta"/>
    <property type="match status" value="1"/>
</dbReference>
<dbReference type="InterPro" id="IPR049054">
    <property type="entry name" value="CN_hydtase_beta-like_N"/>
</dbReference>
<dbReference type="AlphaFoldDB" id="A0A1Y6G8P5"/>
<evidence type="ECO:0000259" key="7">
    <source>
        <dbReference type="Pfam" id="PF02211"/>
    </source>
</evidence>
<dbReference type="InterPro" id="IPR042262">
    <property type="entry name" value="CN_hydtase_beta_C"/>
</dbReference>
<reference evidence="10" key="1">
    <citation type="submission" date="2017-04" db="EMBL/GenBank/DDBJ databases">
        <authorList>
            <person name="Varghese N."/>
            <person name="Submissions S."/>
        </authorList>
    </citation>
    <scope>NUCLEOTIDE SEQUENCE [LARGE SCALE GENOMIC DNA]</scope>
</reference>
<comment type="function">
    <text evidence="1 5">NHase catalyzes the hydration of various nitrile compounds to the corresponding amides.</text>
</comment>
<organism evidence="9 10">
    <name type="scientific">Devosia lucknowensis</name>
    <dbReference type="NCBI Taxonomy" id="1096929"/>
    <lineage>
        <taxon>Bacteria</taxon>
        <taxon>Pseudomonadati</taxon>
        <taxon>Pseudomonadota</taxon>
        <taxon>Alphaproteobacteria</taxon>
        <taxon>Hyphomicrobiales</taxon>
        <taxon>Devosiaceae</taxon>
        <taxon>Devosia</taxon>
    </lineage>
</organism>
<dbReference type="SUPFAM" id="SSF50090">
    <property type="entry name" value="Electron transport accessory proteins"/>
    <property type="match status" value="1"/>
</dbReference>
<dbReference type="InterPro" id="IPR024690">
    <property type="entry name" value="CN_hydtase_beta_dom_C"/>
</dbReference>
<dbReference type="OrthoDB" id="3478924at2"/>
<gene>
    <name evidence="9" type="ORF">SAMN06295905_2993</name>
</gene>
<dbReference type="Pfam" id="PF21006">
    <property type="entry name" value="NHase_beta_N"/>
    <property type="match status" value="1"/>
</dbReference>